<dbReference type="InterPro" id="IPR027417">
    <property type="entry name" value="P-loop_NTPase"/>
</dbReference>
<evidence type="ECO:0000313" key="6">
    <source>
        <dbReference type="Proteomes" id="UP000798808"/>
    </source>
</evidence>
<evidence type="ECO:0000256" key="1">
    <source>
        <dbReference type="ARBA" id="ARBA00010378"/>
    </source>
</evidence>
<dbReference type="PANTHER" id="PTHR43392:SF2">
    <property type="entry name" value="AAA-TYPE ATPASE FAMILY PROTEIN _ ANKYRIN REPEAT FAMILY PROTEIN"/>
    <property type="match status" value="1"/>
</dbReference>
<keyword evidence="2" id="KW-0547">Nucleotide-binding</keyword>
<dbReference type="SMART" id="SM00382">
    <property type="entry name" value="AAA"/>
    <property type="match status" value="1"/>
</dbReference>
<dbReference type="EMBL" id="SMLW01000563">
    <property type="protein sequence ID" value="MTI26100.1"/>
    <property type="molecule type" value="Genomic_DNA"/>
</dbReference>
<dbReference type="InterPro" id="IPR003593">
    <property type="entry name" value="AAA+_ATPase"/>
</dbReference>
<feature type="domain" description="AAA+ ATPase" evidence="4">
    <location>
        <begin position="259"/>
        <end position="397"/>
    </location>
</feature>
<dbReference type="InterPro" id="IPR003959">
    <property type="entry name" value="ATPase_AAA_core"/>
</dbReference>
<organism evidence="5 6">
    <name type="scientific">Fulvivirga kasyanovii</name>
    <dbReference type="NCBI Taxonomy" id="396812"/>
    <lineage>
        <taxon>Bacteria</taxon>
        <taxon>Pseudomonadati</taxon>
        <taxon>Bacteroidota</taxon>
        <taxon>Cytophagia</taxon>
        <taxon>Cytophagales</taxon>
        <taxon>Fulvivirgaceae</taxon>
        <taxon>Fulvivirga</taxon>
    </lineage>
</organism>
<dbReference type="InterPro" id="IPR050773">
    <property type="entry name" value="CbxX/CfxQ_RuBisCO_ESX"/>
</dbReference>
<evidence type="ECO:0000256" key="2">
    <source>
        <dbReference type="ARBA" id="ARBA00022741"/>
    </source>
</evidence>
<dbReference type="SUPFAM" id="SSF52540">
    <property type="entry name" value="P-loop containing nucleoside triphosphate hydrolases"/>
    <property type="match status" value="1"/>
</dbReference>
<evidence type="ECO:0000256" key="3">
    <source>
        <dbReference type="ARBA" id="ARBA00022840"/>
    </source>
</evidence>
<proteinExistence type="inferred from homology"/>
<dbReference type="RefSeq" id="WP_155172924.1">
    <property type="nucleotide sequence ID" value="NZ_BAAAFL010000017.1"/>
</dbReference>
<dbReference type="Gene3D" id="1.10.8.60">
    <property type="match status" value="1"/>
</dbReference>
<accession>A0ABW9RSW7</accession>
<sequence length="501" mass="57051">MKKENGHVATPVSAEYIEMLSGESRKAYETCLILDRDKDFAAAVPSMVDEQSGNIQYKPQHILLHDIVNIFNRFSVLRPDQHAIPVKAKLILIYLYEQMQGKDLSEMYGISRLNDMIHSPRFEENISIIRKTSFFAPVKEMKDEFILPAILLKIRSEYFQPVASLLTRLASLIAKADNRISKKDSELLKEISEKANSPKIIIDKAAYNEVPDNDTLEIVLAELHELIGMQDIKKNVEDLTNFLKVQKMREEKGLKTVNNSLHAVFMGPPGTGKTTVARLLGRIYKHLGYLENGHLVETDRAGMVAGYVGQTALKADEVIKSAKGGVLFIDEAYSLTSGGLNDFGNEAIEILLKRMEDHRGEMVVVVAGYPDEMEIFIQSNPGLQSRFNRYFEFDHFAVNSLMEIFKLYVKKADFVLTEDAEAKLMEILERVHEKRHRGFGNARTMRNLFEKIIERQANRIVSVVPVTEELLKTLTEEDIPEILKTVKEIVVFEDEEDIEEK</sequence>
<dbReference type="PRINTS" id="PR00819">
    <property type="entry name" value="CBXCFQXSUPER"/>
</dbReference>
<evidence type="ECO:0000259" key="4">
    <source>
        <dbReference type="SMART" id="SM00382"/>
    </source>
</evidence>
<dbReference type="PANTHER" id="PTHR43392">
    <property type="entry name" value="AAA-TYPE ATPASE FAMILY PROTEIN / ANKYRIN REPEAT FAMILY PROTEIN"/>
    <property type="match status" value="1"/>
</dbReference>
<protein>
    <submittedName>
        <fullName evidence="5">AAA family ATPase</fullName>
    </submittedName>
</protein>
<dbReference type="CDD" id="cd00009">
    <property type="entry name" value="AAA"/>
    <property type="match status" value="1"/>
</dbReference>
<keyword evidence="6" id="KW-1185">Reference proteome</keyword>
<dbReference type="InterPro" id="IPR000641">
    <property type="entry name" value="CbxX/CfxQ"/>
</dbReference>
<dbReference type="Pfam" id="PF00004">
    <property type="entry name" value="AAA"/>
    <property type="match status" value="1"/>
</dbReference>
<reference evidence="5 6" key="1">
    <citation type="submission" date="2019-02" db="EMBL/GenBank/DDBJ databases">
        <authorList>
            <person name="Goldberg S.R."/>
            <person name="Haltli B.A."/>
            <person name="Correa H."/>
            <person name="Russell K.G."/>
        </authorList>
    </citation>
    <scope>NUCLEOTIDE SEQUENCE [LARGE SCALE GENOMIC DNA]</scope>
    <source>
        <strain evidence="5 6">JCM 16186</strain>
    </source>
</reference>
<name>A0ABW9RSW7_9BACT</name>
<dbReference type="Proteomes" id="UP000798808">
    <property type="component" value="Unassembled WGS sequence"/>
</dbReference>
<dbReference type="Pfam" id="PF17866">
    <property type="entry name" value="AAA_lid_6"/>
    <property type="match status" value="1"/>
</dbReference>
<dbReference type="InterPro" id="IPR041627">
    <property type="entry name" value="AAA_lid_6"/>
</dbReference>
<evidence type="ECO:0000313" key="5">
    <source>
        <dbReference type="EMBL" id="MTI26100.1"/>
    </source>
</evidence>
<comment type="caution">
    <text evidence="5">The sequence shown here is derived from an EMBL/GenBank/DDBJ whole genome shotgun (WGS) entry which is preliminary data.</text>
</comment>
<dbReference type="Gene3D" id="3.40.50.300">
    <property type="entry name" value="P-loop containing nucleotide triphosphate hydrolases"/>
    <property type="match status" value="1"/>
</dbReference>
<keyword evidence="3" id="KW-0067">ATP-binding</keyword>
<gene>
    <name evidence="5" type="ORF">E1163_14175</name>
</gene>
<comment type="similarity">
    <text evidence="1">Belongs to the CbxX/CfxQ family.</text>
</comment>